<feature type="domain" description="C2H2-type" evidence="2">
    <location>
        <begin position="231"/>
        <end position="252"/>
    </location>
</feature>
<organism evidence="3 4">
    <name type="scientific">Setomelanomma holmii</name>
    <dbReference type="NCBI Taxonomy" id="210430"/>
    <lineage>
        <taxon>Eukaryota</taxon>
        <taxon>Fungi</taxon>
        <taxon>Dikarya</taxon>
        <taxon>Ascomycota</taxon>
        <taxon>Pezizomycotina</taxon>
        <taxon>Dothideomycetes</taxon>
        <taxon>Pleosporomycetidae</taxon>
        <taxon>Pleosporales</taxon>
        <taxon>Pleosporineae</taxon>
        <taxon>Phaeosphaeriaceae</taxon>
        <taxon>Setomelanomma</taxon>
    </lineage>
</organism>
<dbReference type="Proteomes" id="UP000799777">
    <property type="component" value="Unassembled WGS sequence"/>
</dbReference>
<gene>
    <name evidence="3" type="ORF">EK21DRAFT_111612</name>
</gene>
<accession>A0A9P4HAP5</accession>
<dbReference type="PROSITE" id="PS00028">
    <property type="entry name" value="ZINC_FINGER_C2H2_1"/>
    <property type="match status" value="1"/>
</dbReference>
<sequence>MIGNDDDTNDGSHDTGGPTPHAQRILAVDEALIGNDGYDDQSLPPEYSPPHSVRGSIRSNLDSRQIHWDSGKDNRLSVLSQRGATPPHLSARALQAVYLPRKAAKGEVPFVAESDDPDTENMPYMQRLQQVLKKQSKTTRAYRNPLQPVIKDELYAPPSAGFSPIMEEQSSLASPLSPIIEEELAFVFLSRRTSNIICSQCYKSFTGAHAREEYEYHYQKEYPKVESSFRCCCCRETFGSTNSRKQHELSVHGANFKG</sequence>
<proteinExistence type="predicted"/>
<reference evidence="3" key="1">
    <citation type="journal article" date="2020" name="Stud. Mycol.">
        <title>101 Dothideomycetes genomes: a test case for predicting lifestyles and emergence of pathogens.</title>
        <authorList>
            <person name="Haridas S."/>
            <person name="Albert R."/>
            <person name="Binder M."/>
            <person name="Bloem J."/>
            <person name="Labutti K."/>
            <person name="Salamov A."/>
            <person name="Andreopoulos B."/>
            <person name="Baker S."/>
            <person name="Barry K."/>
            <person name="Bills G."/>
            <person name="Bluhm B."/>
            <person name="Cannon C."/>
            <person name="Castanera R."/>
            <person name="Culley D."/>
            <person name="Daum C."/>
            <person name="Ezra D."/>
            <person name="Gonzalez J."/>
            <person name="Henrissat B."/>
            <person name="Kuo A."/>
            <person name="Liang C."/>
            <person name="Lipzen A."/>
            <person name="Lutzoni F."/>
            <person name="Magnuson J."/>
            <person name="Mondo S."/>
            <person name="Nolan M."/>
            <person name="Ohm R."/>
            <person name="Pangilinan J."/>
            <person name="Park H.-J."/>
            <person name="Ramirez L."/>
            <person name="Alfaro M."/>
            <person name="Sun H."/>
            <person name="Tritt A."/>
            <person name="Yoshinaga Y."/>
            <person name="Zwiers L.-H."/>
            <person name="Turgeon B."/>
            <person name="Goodwin S."/>
            <person name="Spatafora J."/>
            <person name="Crous P."/>
            <person name="Grigoriev I."/>
        </authorList>
    </citation>
    <scope>NUCLEOTIDE SEQUENCE</scope>
    <source>
        <strain evidence="3">CBS 110217</strain>
    </source>
</reference>
<dbReference type="InterPro" id="IPR013087">
    <property type="entry name" value="Znf_C2H2_type"/>
</dbReference>
<evidence type="ECO:0000256" key="1">
    <source>
        <dbReference type="SAM" id="MobiDB-lite"/>
    </source>
</evidence>
<evidence type="ECO:0000313" key="3">
    <source>
        <dbReference type="EMBL" id="KAF2030739.1"/>
    </source>
</evidence>
<dbReference type="EMBL" id="ML978187">
    <property type="protein sequence ID" value="KAF2030739.1"/>
    <property type="molecule type" value="Genomic_DNA"/>
</dbReference>
<comment type="caution">
    <text evidence="3">The sequence shown here is derived from an EMBL/GenBank/DDBJ whole genome shotgun (WGS) entry which is preliminary data.</text>
</comment>
<keyword evidence="4" id="KW-1185">Reference proteome</keyword>
<feature type="region of interest" description="Disordered" evidence="1">
    <location>
        <begin position="1"/>
        <end position="57"/>
    </location>
</feature>
<protein>
    <recommendedName>
        <fullName evidence="2">C2H2-type domain-containing protein</fullName>
    </recommendedName>
</protein>
<name>A0A9P4HAP5_9PLEO</name>
<dbReference type="AlphaFoldDB" id="A0A9P4HAP5"/>
<evidence type="ECO:0000259" key="2">
    <source>
        <dbReference type="PROSITE" id="PS00028"/>
    </source>
</evidence>
<evidence type="ECO:0000313" key="4">
    <source>
        <dbReference type="Proteomes" id="UP000799777"/>
    </source>
</evidence>